<dbReference type="PANTHER" id="PTHR38590:SF1">
    <property type="entry name" value="BLL0828 PROTEIN"/>
    <property type="match status" value="1"/>
</dbReference>
<dbReference type="InterPro" id="IPR007569">
    <property type="entry name" value="DUF559"/>
</dbReference>
<dbReference type="Pfam" id="PF04480">
    <property type="entry name" value="DUF559"/>
    <property type="match status" value="1"/>
</dbReference>
<dbReference type="InterPro" id="IPR011335">
    <property type="entry name" value="Restrct_endonuc-II-like"/>
</dbReference>
<dbReference type="EMBL" id="SJPR01000004">
    <property type="protein sequence ID" value="TWT95831.1"/>
    <property type="molecule type" value="Genomic_DNA"/>
</dbReference>
<dbReference type="RefSeq" id="WP_146445645.1">
    <property type="nucleotide sequence ID" value="NZ_SJPR01000004.1"/>
</dbReference>
<proteinExistence type="predicted"/>
<evidence type="ECO:0000313" key="3">
    <source>
        <dbReference type="EMBL" id="TWT95831.1"/>
    </source>
</evidence>
<feature type="region of interest" description="Disordered" evidence="1">
    <location>
        <begin position="116"/>
        <end position="138"/>
    </location>
</feature>
<keyword evidence="4" id="KW-1185">Reference proteome</keyword>
<dbReference type="PANTHER" id="PTHR38590">
    <property type="entry name" value="BLL0828 PROTEIN"/>
    <property type="match status" value="1"/>
</dbReference>
<name>A0A5C6A9W7_9BACT</name>
<protein>
    <recommendedName>
        <fullName evidence="2">DUF559 domain-containing protein</fullName>
    </recommendedName>
</protein>
<evidence type="ECO:0000256" key="1">
    <source>
        <dbReference type="SAM" id="MobiDB-lite"/>
    </source>
</evidence>
<evidence type="ECO:0000259" key="2">
    <source>
        <dbReference type="Pfam" id="PF04480"/>
    </source>
</evidence>
<dbReference type="SUPFAM" id="SSF52980">
    <property type="entry name" value="Restriction endonuclease-like"/>
    <property type="match status" value="1"/>
</dbReference>
<organism evidence="3 4">
    <name type="scientific">Botrimarina colliarenosi</name>
    <dbReference type="NCBI Taxonomy" id="2528001"/>
    <lineage>
        <taxon>Bacteria</taxon>
        <taxon>Pseudomonadati</taxon>
        <taxon>Planctomycetota</taxon>
        <taxon>Planctomycetia</taxon>
        <taxon>Pirellulales</taxon>
        <taxon>Lacipirellulaceae</taxon>
        <taxon>Botrimarina</taxon>
    </lineage>
</organism>
<feature type="domain" description="DUF559" evidence="2">
    <location>
        <begin position="11"/>
        <end position="116"/>
    </location>
</feature>
<dbReference type="InterPro" id="IPR047216">
    <property type="entry name" value="Endonuclease_DUF559_bact"/>
</dbReference>
<accession>A0A5C6A9W7</accession>
<sequence length="138" mass="15545">MPHHHRLPPKTTTNARNLRRNATHPEQVLWYALRNRQVAGYKFRRQHPIGSYVIDFCCLEANLVIELDGRSHEGREEEDAARQSMIETLGFRVLRIANDDVLDNLEGVVEVIAKSLGAGDGSPSPSPSLKGRGIKRPR</sequence>
<comment type="caution">
    <text evidence="3">The sequence shown here is derived from an EMBL/GenBank/DDBJ whole genome shotgun (WGS) entry which is preliminary data.</text>
</comment>
<gene>
    <name evidence="3" type="ORF">Pla108_29080</name>
</gene>
<dbReference type="Gene3D" id="3.40.960.10">
    <property type="entry name" value="VSR Endonuclease"/>
    <property type="match status" value="1"/>
</dbReference>
<dbReference type="CDD" id="cd01038">
    <property type="entry name" value="Endonuclease_DUF559"/>
    <property type="match status" value="1"/>
</dbReference>
<reference evidence="3 4" key="1">
    <citation type="submission" date="2019-02" db="EMBL/GenBank/DDBJ databases">
        <title>Deep-cultivation of Planctomycetes and their phenomic and genomic characterization uncovers novel biology.</title>
        <authorList>
            <person name="Wiegand S."/>
            <person name="Jogler M."/>
            <person name="Boedeker C."/>
            <person name="Pinto D."/>
            <person name="Vollmers J."/>
            <person name="Rivas-Marin E."/>
            <person name="Kohn T."/>
            <person name="Peeters S.H."/>
            <person name="Heuer A."/>
            <person name="Rast P."/>
            <person name="Oberbeckmann S."/>
            <person name="Bunk B."/>
            <person name="Jeske O."/>
            <person name="Meyerdierks A."/>
            <person name="Storesund J.E."/>
            <person name="Kallscheuer N."/>
            <person name="Luecker S."/>
            <person name="Lage O.M."/>
            <person name="Pohl T."/>
            <person name="Merkel B.J."/>
            <person name="Hornburger P."/>
            <person name="Mueller R.-W."/>
            <person name="Bruemmer F."/>
            <person name="Labrenz M."/>
            <person name="Spormann A.M."/>
            <person name="Op Den Camp H."/>
            <person name="Overmann J."/>
            <person name="Amann R."/>
            <person name="Jetten M.S.M."/>
            <person name="Mascher T."/>
            <person name="Medema M.H."/>
            <person name="Devos D.P."/>
            <person name="Kaster A.-K."/>
            <person name="Ovreas L."/>
            <person name="Rohde M."/>
            <person name="Galperin M.Y."/>
            <person name="Jogler C."/>
        </authorList>
    </citation>
    <scope>NUCLEOTIDE SEQUENCE [LARGE SCALE GENOMIC DNA]</scope>
    <source>
        <strain evidence="3 4">Pla108</strain>
    </source>
</reference>
<dbReference type="AlphaFoldDB" id="A0A5C6A9W7"/>
<dbReference type="OrthoDB" id="9798754at2"/>
<evidence type="ECO:0000313" key="4">
    <source>
        <dbReference type="Proteomes" id="UP000317421"/>
    </source>
</evidence>
<dbReference type="Proteomes" id="UP000317421">
    <property type="component" value="Unassembled WGS sequence"/>
</dbReference>
<feature type="region of interest" description="Disordered" evidence="1">
    <location>
        <begin position="1"/>
        <end position="20"/>
    </location>
</feature>